<proteinExistence type="predicted"/>
<feature type="transmembrane region" description="Helical" evidence="5">
    <location>
        <begin position="359"/>
        <end position="384"/>
    </location>
</feature>
<dbReference type="SUPFAM" id="SSF49854">
    <property type="entry name" value="Spermadhesin, CUB domain"/>
    <property type="match status" value="2"/>
</dbReference>
<dbReference type="RefSeq" id="XP_014664373.1">
    <property type="nucleotide sequence ID" value="XM_014808887.1"/>
</dbReference>
<sequence length="582" mass="63331">MRDTRSKMAVWVLVTAAMSLLSLTSVHSDSASTFRCDADYLQNFTNWEADINTRETPQGFIESPNYPNHSPTYEGSKKAPRACSWLLRGDNIELYVEEFDVEAANTSGDYVQVKGGTVYRGVLSWGEQIAVDRGDVRVYFYINQVVASRGFRIKFIALPTFQCDARYLKDEVSWQKVIDTSDIPQGFIESPNYPRVAPSYGLVQYDRTCKWILKGSDLEIEIKYFELESDNSETFLQFNNGAMYRGQELHAGDIIPTGNGDMTIRFSIDQYGSENKGFSIKFMELSSVTTLTSPETTVPTTTTTMETTIAIVTSDITASVTTATLPASAVKTLPTGVSSRLNEEGTRQDNLGIGSFSTALVAGLVSGIGAIIIIVIIAVVIICVRRRRKRVMRHSPVDGSTFVTFTTAATNQQTDSSTIKIQEKSVGETPVTTSQVNNTSGVTSMENNDIYESAGNGLVGNDIYESATTTGNVRAASGAPGMDNNDIYESADYGLVGNEIYDSATPTGNTNNASGATSMDNNDIYESVDNGLVGNEIYETPDASGHVDSAGGAPCLENNDIYKASDNSSLHDDHQYESVLDM</sequence>
<keyword evidence="6" id="KW-0732">Signal</keyword>
<protein>
    <submittedName>
        <fullName evidence="9">Uncharacterized protein LOC106806807 isoform X1</fullName>
    </submittedName>
</protein>
<evidence type="ECO:0000259" key="7">
    <source>
        <dbReference type="PROSITE" id="PS01180"/>
    </source>
</evidence>
<feature type="signal peptide" evidence="6">
    <location>
        <begin position="1"/>
        <end position="28"/>
    </location>
</feature>
<accession>A0ABM1DWQ2</accession>
<gene>
    <name evidence="9" type="primary">LOC106806807</name>
</gene>
<keyword evidence="5" id="KW-1133">Transmembrane helix</keyword>
<evidence type="ECO:0000256" key="2">
    <source>
        <dbReference type="ARBA" id="ARBA00023157"/>
    </source>
</evidence>
<feature type="domain" description="CUB" evidence="7">
    <location>
        <begin position="163"/>
        <end position="285"/>
    </location>
</feature>
<keyword evidence="2" id="KW-1015">Disulfide bond</keyword>
<dbReference type="InterPro" id="IPR035914">
    <property type="entry name" value="Sperma_CUB_dom_sf"/>
</dbReference>
<dbReference type="Proteomes" id="UP000695022">
    <property type="component" value="Unplaced"/>
</dbReference>
<feature type="chain" id="PRO_5046176950" evidence="6">
    <location>
        <begin position="29"/>
        <end position="582"/>
    </location>
</feature>
<reference evidence="9" key="1">
    <citation type="submission" date="2025-08" db="UniProtKB">
        <authorList>
            <consortium name="RefSeq"/>
        </authorList>
    </citation>
    <scope>IDENTIFICATION</scope>
</reference>
<feature type="domain" description="CUB" evidence="7">
    <location>
        <begin position="36"/>
        <end position="158"/>
    </location>
</feature>
<feature type="region of interest" description="Disordered" evidence="4">
    <location>
        <begin position="58"/>
        <end position="77"/>
    </location>
</feature>
<feature type="region of interest" description="Disordered" evidence="4">
    <location>
        <begin position="425"/>
        <end position="445"/>
    </location>
</feature>
<comment type="caution">
    <text evidence="3">Lacks conserved residue(s) required for the propagation of feature annotation.</text>
</comment>
<evidence type="ECO:0000313" key="9">
    <source>
        <dbReference type="RefSeq" id="XP_014664373.1"/>
    </source>
</evidence>
<evidence type="ECO:0000313" key="8">
    <source>
        <dbReference type="Proteomes" id="UP000695022"/>
    </source>
</evidence>
<dbReference type="Gene3D" id="2.60.120.290">
    <property type="entry name" value="Spermadhesin, CUB domain"/>
    <property type="match status" value="2"/>
</dbReference>
<dbReference type="GeneID" id="106806807"/>
<dbReference type="PANTHER" id="PTHR24251">
    <property type="entry name" value="OVOCHYMASE-RELATED"/>
    <property type="match status" value="1"/>
</dbReference>
<dbReference type="Pfam" id="PF00431">
    <property type="entry name" value="CUB"/>
    <property type="match status" value="1"/>
</dbReference>
<evidence type="ECO:0000256" key="4">
    <source>
        <dbReference type="SAM" id="MobiDB-lite"/>
    </source>
</evidence>
<dbReference type="CDD" id="cd00041">
    <property type="entry name" value="CUB"/>
    <property type="match status" value="2"/>
</dbReference>
<dbReference type="InterPro" id="IPR000859">
    <property type="entry name" value="CUB_dom"/>
</dbReference>
<feature type="compositionally biased region" description="Polar residues" evidence="4">
    <location>
        <begin position="430"/>
        <end position="445"/>
    </location>
</feature>
<evidence type="ECO:0000256" key="1">
    <source>
        <dbReference type="ARBA" id="ARBA00022737"/>
    </source>
</evidence>
<dbReference type="PROSITE" id="PS01180">
    <property type="entry name" value="CUB"/>
    <property type="match status" value="2"/>
</dbReference>
<keyword evidence="1" id="KW-0677">Repeat</keyword>
<evidence type="ECO:0000256" key="3">
    <source>
        <dbReference type="PROSITE-ProRule" id="PRU00059"/>
    </source>
</evidence>
<evidence type="ECO:0000256" key="5">
    <source>
        <dbReference type="SAM" id="Phobius"/>
    </source>
</evidence>
<name>A0ABM1DWQ2_PRICU</name>
<keyword evidence="5" id="KW-0812">Transmembrane</keyword>
<keyword evidence="5" id="KW-0472">Membrane</keyword>
<organism evidence="8 9">
    <name type="scientific">Priapulus caudatus</name>
    <name type="common">Priapulid worm</name>
    <dbReference type="NCBI Taxonomy" id="37621"/>
    <lineage>
        <taxon>Eukaryota</taxon>
        <taxon>Metazoa</taxon>
        <taxon>Ecdysozoa</taxon>
        <taxon>Scalidophora</taxon>
        <taxon>Priapulida</taxon>
        <taxon>Priapulimorpha</taxon>
        <taxon>Priapulimorphida</taxon>
        <taxon>Priapulidae</taxon>
        <taxon>Priapulus</taxon>
    </lineage>
</organism>
<evidence type="ECO:0000256" key="6">
    <source>
        <dbReference type="SAM" id="SignalP"/>
    </source>
</evidence>
<keyword evidence="8" id="KW-1185">Reference proteome</keyword>